<dbReference type="AlphaFoldDB" id="A0A5D4KA65"/>
<dbReference type="Proteomes" id="UP000323317">
    <property type="component" value="Unassembled WGS sequence"/>
</dbReference>
<accession>A0A5D4KA65</accession>
<dbReference type="RefSeq" id="WP_148947665.1">
    <property type="nucleotide sequence ID" value="NZ_VTEH01000013.1"/>
</dbReference>
<sequence>MKINLLVFVSSVKEKSQMEALVKTFESTIRPFNGDIIADPGFDADFHNGYEVVKVTIDYEADECWVSLSPLLIEKEDISSTAYIEKLKNHGWRVLTKEELS</sequence>
<gene>
    <name evidence="1" type="ORF">FZC79_15280</name>
</gene>
<dbReference type="EMBL" id="VTEH01000013">
    <property type="protein sequence ID" value="TYR74178.1"/>
    <property type="molecule type" value="Genomic_DNA"/>
</dbReference>
<comment type="caution">
    <text evidence="1">The sequence shown here is derived from an EMBL/GenBank/DDBJ whole genome shotgun (WGS) entry which is preliminary data.</text>
</comment>
<organism evidence="1 2">
    <name type="scientific">Rossellomorea vietnamensis</name>
    <dbReference type="NCBI Taxonomy" id="218284"/>
    <lineage>
        <taxon>Bacteria</taxon>
        <taxon>Bacillati</taxon>
        <taxon>Bacillota</taxon>
        <taxon>Bacilli</taxon>
        <taxon>Bacillales</taxon>
        <taxon>Bacillaceae</taxon>
        <taxon>Rossellomorea</taxon>
    </lineage>
</organism>
<evidence type="ECO:0000313" key="2">
    <source>
        <dbReference type="Proteomes" id="UP000323317"/>
    </source>
</evidence>
<proteinExistence type="predicted"/>
<protein>
    <submittedName>
        <fullName evidence="1">Uncharacterized protein</fullName>
    </submittedName>
</protein>
<reference evidence="1 2" key="1">
    <citation type="submission" date="2019-08" db="EMBL/GenBank/DDBJ databases">
        <title>Bacillus genomes from the desert of Cuatro Cienegas, Coahuila.</title>
        <authorList>
            <person name="Olmedo-Alvarez G."/>
        </authorList>
    </citation>
    <scope>NUCLEOTIDE SEQUENCE [LARGE SCALE GENOMIC DNA]</scope>
    <source>
        <strain evidence="1 2">CH40_1T</strain>
    </source>
</reference>
<name>A0A5D4KA65_9BACI</name>
<evidence type="ECO:0000313" key="1">
    <source>
        <dbReference type="EMBL" id="TYR74178.1"/>
    </source>
</evidence>